<dbReference type="RefSeq" id="WP_103249935.1">
    <property type="nucleotide sequence ID" value="NZ_PPED02000001.1"/>
</dbReference>
<keyword evidence="2" id="KW-1185">Reference proteome</keyword>
<evidence type="ECO:0000313" key="1">
    <source>
        <dbReference type="EMBL" id="PWN71519.1"/>
    </source>
</evidence>
<reference evidence="1 2" key="1">
    <citation type="submission" date="2018-04" db="EMBL/GenBank/DDBJ databases">
        <title>Draft Genome Sequence of Phosphate-Solubilizing Chryseobacterium sp. ISE14 that is a Biocontrol and Plant Growth-Promoting Rhizobacterium Isolated from Cucumber.</title>
        <authorList>
            <person name="Jeong J.-J."/>
            <person name="Sang M.K."/>
            <person name="Choi I.-G."/>
            <person name="Kim K.D."/>
        </authorList>
    </citation>
    <scope>NUCLEOTIDE SEQUENCE [LARGE SCALE GENOMIC DNA]</scope>
    <source>
        <strain evidence="1 2">ISE14</strain>
    </source>
</reference>
<dbReference type="OrthoDB" id="879470at2"/>
<dbReference type="EMBL" id="PPED02000001">
    <property type="protein sequence ID" value="PWN71519.1"/>
    <property type="molecule type" value="Genomic_DNA"/>
</dbReference>
<proteinExistence type="predicted"/>
<evidence type="ECO:0000313" key="2">
    <source>
        <dbReference type="Proteomes" id="UP000236594"/>
    </source>
</evidence>
<dbReference type="Proteomes" id="UP000236594">
    <property type="component" value="Unassembled WGS sequence"/>
</dbReference>
<protein>
    <submittedName>
        <fullName evidence="1">Uncharacterized protein</fullName>
    </submittedName>
</protein>
<comment type="caution">
    <text evidence="1">The sequence shown here is derived from an EMBL/GenBank/DDBJ whole genome shotgun (WGS) entry which is preliminary data.</text>
</comment>
<sequence>MNENIAYKINRLGGNTDGVSSDKNFVENWQAIEFNHYLYDKDWDVYGIDAFYERHQDLYKADSEKFYTDLLEHYFSDHDFAYGQYFFRNWMFTPFKENTEDYNELDGLVDEDQVKKIVQGTEMDFICIFYSYGYPDHFFVCTTDPDQSNPTVYGTDHEVYFDEIESKGNLETFLDRFMTKEEFRKVVTEYLEGKLEK</sequence>
<accession>A0A316XE77</accession>
<gene>
    <name evidence="1" type="ORF">C1631_002525</name>
</gene>
<dbReference type="AlphaFoldDB" id="A0A316XE77"/>
<name>A0A316XE77_9FLAO</name>
<organism evidence="1 2">
    <name type="scientific">Chryseobacterium phosphatilyticum</name>
    <dbReference type="NCBI Taxonomy" id="475075"/>
    <lineage>
        <taxon>Bacteria</taxon>
        <taxon>Pseudomonadati</taxon>
        <taxon>Bacteroidota</taxon>
        <taxon>Flavobacteriia</taxon>
        <taxon>Flavobacteriales</taxon>
        <taxon>Weeksellaceae</taxon>
        <taxon>Chryseobacterium group</taxon>
        <taxon>Chryseobacterium</taxon>
    </lineage>
</organism>